<dbReference type="InterPro" id="IPR050873">
    <property type="entry name" value="V-ATPase_V0D/AC39_subunit"/>
</dbReference>
<reference evidence="4" key="1">
    <citation type="journal article" date="2015" name="Nature">
        <title>Complex archaea that bridge the gap between prokaryotes and eukaryotes.</title>
        <authorList>
            <person name="Spang A."/>
            <person name="Saw J.H."/>
            <person name="Jorgensen S.L."/>
            <person name="Zaremba-Niedzwiedzka K."/>
            <person name="Martijn J."/>
            <person name="Lind A.E."/>
            <person name="van Eijk R."/>
            <person name="Schleper C."/>
            <person name="Guy L."/>
            <person name="Ettema T.J."/>
        </authorList>
    </citation>
    <scope>NUCLEOTIDE SEQUENCE</scope>
</reference>
<accession>A0A0F9ILS4</accession>
<comment type="similarity">
    <text evidence="1">Belongs to the V-ATPase V0D/AC39 subunit family.</text>
</comment>
<evidence type="ECO:0000256" key="3">
    <source>
        <dbReference type="ARBA" id="ARBA00023065"/>
    </source>
</evidence>
<dbReference type="PANTHER" id="PTHR38682:SF1">
    <property type="entry name" value="V-TYPE ATP SYNTHASE SUBUNIT C"/>
    <property type="match status" value="1"/>
</dbReference>
<protein>
    <submittedName>
        <fullName evidence="4">Uncharacterized protein</fullName>
    </submittedName>
</protein>
<dbReference type="Pfam" id="PF01992">
    <property type="entry name" value="vATP-synt_AC39"/>
    <property type="match status" value="1"/>
</dbReference>
<dbReference type="PANTHER" id="PTHR38682">
    <property type="entry name" value="V-TYPE ATP SYNTHASE SUBUNIT C"/>
    <property type="match status" value="1"/>
</dbReference>
<dbReference type="InterPro" id="IPR036079">
    <property type="entry name" value="ATPase_csu/dsu_sf"/>
</dbReference>
<evidence type="ECO:0000256" key="2">
    <source>
        <dbReference type="ARBA" id="ARBA00022448"/>
    </source>
</evidence>
<evidence type="ECO:0000256" key="1">
    <source>
        <dbReference type="ARBA" id="ARBA00006709"/>
    </source>
</evidence>
<evidence type="ECO:0000313" key="4">
    <source>
        <dbReference type="EMBL" id="KKM41793.1"/>
    </source>
</evidence>
<dbReference type="EMBL" id="LAZR01012103">
    <property type="protein sequence ID" value="KKM41793.1"/>
    <property type="molecule type" value="Genomic_DNA"/>
</dbReference>
<dbReference type="SUPFAM" id="SSF103486">
    <property type="entry name" value="V-type ATP synthase subunit C"/>
    <property type="match status" value="1"/>
</dbReference>
<dbReference type="InterPro" id="IPR002843">
    <property type="entry name" value="ATPase_V0-cplx_csu/dsu"/>
</dbReference>
<organism evidence="4">
    <name type="scientific">marine sediment metagenome</name>
    <dbReference type="NCBI Taxonomy" id="412755"/>
    <lineage>
        <taxon>unclassified sequences</taxon>
        <taxon>metagenomes</taxon>
        <taxon>ecological metagenomes</taxon>
    </lineage>
</organism>
<keyword evidence="3" id="KW-0406">Ion transport</keyword>
<name>A0A0F9ILS4_9ZZZZ</name>
<sequence>MKPDQYNTLMPRVTIENLKLINLDELVRLIGNNLETIFSFLINTTYGEEIVSTCGDRIEPGLLEDALFQNYAKTLNKLLKDSSKVIKNLLVSVLHKFDALNLKAMLRMVKAGMNIEDIIQYTIPLGMYDRNKCQEILSDVNSISDMVGSLRDQDFGFILKETLKDQKVISDLSPLEAALDKEVIKGILKEIKNLHGRDKRIATNILGIEIDALNVKIILKYKALMINNENIKENLMPTALIDEKILESAIKEPDIKSTLQYFLRSVETKHQVYQTIFTKLVKESDSPISRLEFILEKAPLEMSFYELKKNMRYYNIGYILAFLNMKWAEIKNLRCIINATARNVDAAQTRALLILLEKY</sequence>
<proteinExistence type="inferred from homology"/>
<comment type="caution">
    <text evidence="4">The sequence shown here is derived from an EMBL/GenBank/DDBJ whole genome shotgun (WGS) entry which is preliminary data.</text>
</comment>
<dbReference type="InterPro" id="IPR044911">
    <property type="entry name" value="V-type_ATPase_csu/dsu_dom_3"/>
</dbReference>
<dbReference type="Gene3D" id="1.10.132.50">
    <property type="entry name" value="ATP synthase (C/AC39) subunit, domain 3"/>
    <property type="match status" value="1"/>
</dbReference>
<dbReference type="GO" id="GO:0046961">
    <property type="term" value="F:proton-transporting ATPase activity, rotational mechanism"/>
    <property type="evidence" value="ECO:0007669"/>
    <property type="project" value="InterPro"/>
</dbReference>
<keyword evidence="2" id="KW-0813">Transport</keyword>
<dbReference type="InterPro" id="IPR035067">
    <property type="entry name" value="V-type_ATPase_csu/dsu"/>
</dbReference>
<dbReference type="AlphaFoldDB" id="A0A0F9ILS4"/>
<dbReference type="Gene3D" id="1.20.1690.10">
    <property type="entry name" value="V-type ATP synthase subunit C domain"/>
    <property type="match status" value="2"/>
</dbReference>
<gene>
    <name evidence="4" type="ORF">LCGC14_1563530</name>
</gene>